<organism evidence="1 2">
    <name type="scientific">Pseudomonas cavernicola</name>
    <dbReference type="NCBI Taxonomy" id="2320866"/>
    <lineage>
        <taxon>Bacteria</taxon>
        <taxon>Pseudomonadati</taxon>
        <taxon>Pseudomonadota</taxon>
        <taxon>Gammaproteobacteria</taxon>
        <taxon>Pseudomonadales</taxon>
        <taxon>Pseudomonadaceae</taxon>
        <taxon>Pseudomonas</taxon>
    </lineage>
</organism>
<gene>
    <name evidence="1" type="ORF">D3879_16170</name>
</gene>
<dbReference type="Proteomes" id="UP000284021">
    <property type="component" value="Unassembled WGS sequence"/>
</dbReference>
<proteinExistence type="predicted"/>
<dbReference type="SUPFAM" id="SSF52833">
    <property type="entry name" value="Thioredoxin-like"/>
    <property type="match status" value="1"/>
</dbReference>
<keyword evidence="2" id="KW-1185">Reference proteome</keyword>
<reference evidence="1 2" key="1">
    <citation type="submission" date="2018-09" db="EMBL/GenBank/DDBJ databases">
        <authorList>
            <person name="Zhu H."/>
        </authorList>
    </citation>
    <scope>NUCLEOTIDE SEQUENCE [LARGE SCALE GENOMIC DNA]</scope>
    <source>
        <strain evidence="1 2">K1S02-6</strain>
    </source>
</reference>
<accession>A0A418XAX2</accession>
<dbReference type="RefSeq" id="WP_119955306.1">
    <property type="nucleotide sequence ID" value="NZ_QYUR01000006.1"/>
</dbReference>
<name>A0A418XAX2_9PSED</name>
<dbReference type="OrthoDB" id="5295821at2"/>
<dbReference type="InterPro" id="IPR036249">
    <property type="entry name" value="Thioredoxin-like_sf"/>
</dbReference>
<protein>
    <submittedName>
        <fullName evidence="1">Thioredoxin</fullName>
    </submittedName>
</protein>
<evidence type="ECO:0000313" key="1">
    <source>
        <dbReference type="EMBL" id="RJG09611.1"/>
    </source>
</evidence>
<dbReference type="EMBL" id="QYUR01000006">
    <property type="protein sequence ID" value="RJG09611.1"/>
    <property type="molecule type" value="Genomic_DNA"/>
</dbReference>
<dbReference type="CDD" id="cd02947">
    <property type="entry name" value="TRX_family"/>
    <property type="match status" value="1"/>
</dbReference>
<dbReference type="AlphaFoldDB" id="A0A418XAX2"/>
<comment type="caution">
    <text evidence="1">The sequence shown here is derived from an EMBL/GenBank/DDBJ whole genome shotgun (WGS) entry which is preliminary data.</text>
</comment>
<dbReference type="Gene3D" id="3.40.30.10">
    <property type="entry name" value="Glutaredoxin"/>
    <property type="match status" value="1"/>
</dbReference>
<evidence type="ECO:0000313" key="2">
    <source>
        <dbReference type="Proteomes" id="UP000284021"/>
    </source>
</evidence>
<sequence length="128" mass="14218">MKIDSGCRQMDIALNSIVAELELTDFDADHRLLDLSGISLLIFTSIGCASCRWARRELPKLALPIDRLCWIDAGENGGLVERYEVFHLPALFIVRDGRFFGAVQSRLSTVDLVNVLGEALTRSAEELP</sequence>